<feature type="compositionally biased region" description="Basic and acidic residues" evidence="1">
    <location>
        <begin position="305"/>
        <end position="315"/>
    </location>
</feature>
<sequence>MGTQVNPVRPHRSPRLNELNDSCLKHILDYLDPLPDRFSLAVTCRRLSCMALDRRSWLVVTGRPVQRPHPDAPGHTRTFSTLAEAVQASQPGHTILLQGGQPHRVSGQPVVIRHALRLLGSGGRAEAVVLRGDPGLETVLLFHSLAQLLNLSVHSVRGACLMHLAGTLRVGGCILESSAAGLPHLVSQIALAGDAAERRRLHFDETRLLGDCARPVATGGMGRVLNARAIYLRHQTYAWFDVHELGQEGSRAHPPAGAPATAKEKSTLKSPVQQPKWAAAIDPDRLRGAVAQAGAHAGRRSGSARPDDITWHNEADAGPAQTAIPFPKRQRSSPAQSGWTDWMAS</sequence>
<dbReference type="CDD" id="cd22163">
    <property type="entry name" value="F-box_AtSKIP5-like"/>
    <property type="match status" value="1"/>
</dbReference>
<proteinExistence type="predicted"/>
<dbReference type="SUPFAM" id="SSF81383">
    <property type="entry name" value="F-box domain"/>
    <property type="match status" value="1"/>
</dbReference>
<name>A0A1D2A6A0_AUXPR</name>
<accession>A0A1D2A6A0</accession>
<organism evidence="2">
    <name type="scientific">Auxenochlorella protothecoides</name>
    <name type="common">Green microalga</name>
    <name type="synonym">Chlorella protothecoides</name>
    <dbReference type="NCBI Taxonomy" id="3075"/>
    <lineage>
        <taxon>Eukaryota</taxon>
        <taxon>Viridiplantae</taxon>
        <taxon>Chlorophyta</taxon>
        <taxon>core chlorophytes</taxon>
        <taxon>Trebouxiophyceae</taxon>
        <taxon>Chlorellales</taxon>
        <taxon>Chlorellaceae</taxon>
        <taxon>Auxenochlorella</taxon>
    </lineage>
</organism>
<reference evidence="2" key="1">
    <citation type="submission" date="2015-08" db="EMBL/GenBank/DDBJ databases">
        <authorList>
            <person name="Babu N.S."/>
            <person name="Beckwith C.J."/>
            <person name="Beseler K.G."/>
            <person name="Brison A."/>
            <person name="Carone J.V."/>
            <person name="Caskin T.P."/>
            <person name="Diamond M."/>
            <person name="Durham M.E."/>
            <person name="Foxe J.M."/>
            <person name="Go M."/>
            <person name="Henderson B.A."/>
            <person name="Jones I.B."/>
            <person name="McGettigan J.A."/>
            <person name="Micheletti S.J."/>
            <person name="Nasrallah M.E."/>
            <person name="Ortiz D."/>
            <person name="Piller C.R."/>
            <person name="Privatt S.R."/>
            <person name="Schneider S.L."/>
            <person name="Sharp S."/>
            <person name="Smith T.C."/>
            <person name="Stanton J.D."/>
            <person name="Ullery H.E."/>
            <person name="Wilson R.J."/>
            <person name="Serrano M.G."/>
            <person name="Buck G."/>
            <person name="Lee V."/>
            <person name="Wang Y."/>
            <person name="Carvalho R."/>
            <person name="Voegtly L."/>
            <person name="Shi R."/>
            <person name="Duckworth R."/>
            <person name="Johnson A."/>
            <person name="Loviza R."/>
            <person name="Walstead R."/>
            <person name="Shah Z."/>
            <person name="Kiflezghi M."/>
            <person name="Wade K."/>
            <person name="Ball S.L."/>
            <person name="Bradley K.W."/>
            <person name="Asai D.J."/>
            <person name="Bowman C.A."/>
            <person name="Russell D.A."/>
            <person name="Pope W.H."/>
            <person name="Jacobs-Sera D."/>
            <person name="Hendrix R.W."/>
            <person name="Hatfull G.F."/>
        </authorList>
    </citation>
    <scope>NUCLEOTIDE SEQUENCE</scope>
</reference>
<feature type="region of interest" description="Disordered" evidence="1">
    <location>
        <begin position="249"/>
        <end position="345"/>
    </location>
</feature>
<evidence type="ECO:0008006" key="3">
    <source>
        <dbReference type="Google" id="ProtNLM"/>
    </source>
</evidence>
<gene>
    <name evidence="2" type="ORF">g.6727</name>
</gene>
<evidence type="ECO:0000313" key="2">
    <source>
        <dbReference type="EMBL" id="JAT74739.1"/>
    </source>
</evidence>
<protein>
    <recommendedName>
        <fullName evidence="3">F-box domain-containing protein</fullName>
    </recommendedName>
</protein>
<dbReference type="AlphaFoldDB" id="A0A1D2A6A0"/>
<feature type="compositionally biased region" description="Low complexity" evidence="1">
    <location>
        <begin position="291"/>
        <end position="304"/>
    </location>
</feature>
<dbReference type="InterPro" id="IPR036047">
    <property type="entry name" value="F-box-like_dom_sf"/>
</dbReference>
<evidence type="ECO:0000256" key="1">
    <source>
        <dbReference type="SAM" id="MobiDB-lite"/>
    </source>
</evidence>
<dbReference type="EMBL" id="GDKF01003883">
    <property type="protein sequence ID" value="JAT74739.1"/>
    <property type="molecule type" value="Transcribed_RNA"/>
</dbReference>